<evidence type="ECO:0000256" key="3">
    <source>
        <dbReference type="ARBA" id="ARBA00022692"/>
    </source>
</evidence>
<keyword evidence="9" id="KW-1071">Ligand-gated ion channel</keyword>
<dbReference type="OrthoDB" id="5984008at2759"/>
<dbReference type="Pfam" id="PF10613">
    <property type="entry name" value="Lig_chan-Glu_bd"/>
    <property type="match status" value="1"/>
</dbReference>
<evidence type="ECO:0000256" key="1">
    <source>
        <dbReference type="ARBA" id="ARBA00004141"/>
    </source>
</evidence>
<keyword evidence="8" id="KW-0325">Glycoprotein</keyword>
<evidence type="ECO:0000256" key="2">
    <source>
        <dbReference type="ARBA" id="ARBA00022448"/>
    </source>
</evidence>
<evidence type="ECO:0000256" key="6">
    <source>
        <dbReference type="ARBA" id="ARBA00023136"/>
    </source>
</evidence>
<dbReference type="AlphaFoldDB" id="A0A5B7GL39"/>
<evidence type="ECO:0000313" key="12">
    <source>
        <dbReference type="EMBL" id="MPC58163.1"/>
    </source>
</evidence>
<keyword evidence="2" id="KW-0813">Transport</keyword>
<keyword evidence="3" id="KW-0812">Transmembrane</keyword>
<evidence type="ECO:0000259" key="11">
    <source>
        <dbReference type="SMART" id="SM00918"/>
    </source>
</evidence>
<evidence type="ECO:0000313" key="13">
    <source>
        <dbReference type="Proteomes" id="UP000324222"/>
    </source>
</evidence>
<protein>
    <submittedName>
        <fullName evidence="12">Glutamate receptor ionotropic, kainate 2</fullName>
    </submittedName>
</protein>
<keyword evidence="7 12" id="KW-0675">Receptor</keyword>
<evidence type="ECO:0000256" key="8">
    <source>
        <dbReference type="ARBA" id="ARBA00023180"/>
    </source>
</evidence>
<evidence type="ECO:0000256" key="4">
    <source>
        <dbReference type="ARBA" id="ARBA00022989"/>
    </source>
</evidence>
<evidence type="ECO:0000256" key="7">
    <source>
        <dbReference type="ARBA" id="ARBA00023170"/>
    </source>
</evidence>
<gene>
    <name evidence="12" type="primary">GRIK2_2</name>
    <name evidence="12" type="ORF">E2C01_052158</name>
</gene>
<dbReference type="SUPFAM" id="SSF53850">
    <property type="entry name" value="Periplasmic binding protein-like II"/>
    <property type="match status" value="1"/>
</dbReference>
<organism evidence="12 13">
    <name type="scientific">Portunus trituberculatus</name>
    <name type="common">Swimming crab</name>
    <name type="synonym">Neptunus trituberculatus</name>
    <dbReference type="NCBI Taxonomy" id="210409"/>
    <lineage>
        <taxon>Eukaryota</taxon>
        <taxon>Metazoa</taxon>
        <taxon>Ecdysozoa</taxon>
        <taxon>Arthropoda</taxon>
        <taxon>Crustacea</taxon>
        <taxon>Multicrustacea</taxon>
        <taxon>Malacostraca</taxon>
        <taxon>Eumalacostraca</taxon>
        <taxon>Eucarida</taxon>
        <taxon>Decapoda</taxon>
        <taxon>Pleocyemata</taxon>
        <taxon>Brachyura</taxon>
        <taxon>Eubrachyura</taxon>
        <taxon>Portunoidea</taxon>
        <taxon>Portunidae</taxon>
        <taxon>Portuninae</taxon>
        <taxon>Portunus</taxon>
    </lineage>
</organism>
<sequence length="94" mass="10921">MEKKSSIAHIKEPFLRRLLQEKPYVMVHPSKNITGNARFYGFCIDLLDHVAGMVGFNYEVELEFDGRYGNYNQTTGEWDGMVRHVMAKVLMPRP</sequence>
<dbReference type="SMART" id="SM00918">
    <property type="entry name" value="Lig_chan-Glu_bd"/>
    <property type="match status" value="1"/>
</dbReference>
<dbReference type="EMBL" id="VSRR010015430">
    <property type="protein sequence ID" value="MPC58163.1"/>
    <property type="molecule type" value="Genomic_DNA"/>
</dbReference>
<keyword evidence="10" id="KW-0407">Ion channel</keyword>
<comment type="caution">
    <text evidence="12">The sequence shown here is derived from an EMBL/GenBank/DDBJ whole genome shotgun (WGS) entry which is preliminary data.</text>
</comment>
<evidence type="ECO:0000256" key="10">
    <source>
        <dbReference type="ARBA" id="ARBA00023303"/>
    </source>
</evidence>
<keyword evidence="6" id="KW-0472">Membrane</keyword>
<name>A0A5B7GL39_PORTR</name>
<keyword evidence="4" id="KW-1133">Transmembrane helix</keyword>
<comment type="subcellular location">
    <subcellularLocation>
        <location evidence="1">Membrane</location>
        <topology evidence="1">Multi-pass membrane protein</topology>
    </subcellularLocation>
</comment>
<dbReference type="Proteomes" id="UP000324222">
    <property type="component" value="Unassembled WGS sequence"/>
</dbReference>
<reference evidence="12 13" key="1">
    <citation type="submission" date="2019-05" db="EMBL/GenBank/DDBJ databases">
        <title>Another draft genome of Portunus trituberculatus and its Hox gene families provides insights of decapod evolution.</title>
        <authorList>
            <person name="Jeong J.-H."/>
            <person name="Song I."/>
            <person name="Kim S."/>
            <person name="Choi T."/>
            <person name="Kim D."/>
            <person name="Ryu S."/>
            <person name="Kim W."/>
        </authorList>
    </citation>
    <scope>NUCLEOTIDE SEQUENCE [LARGE SCALE GENOMIC DNA]</scope>
    <source>
        <tissue evidence="12">Muscle</tissue>
    </source>
</reference>
<evidence type="ECO:0000256" key="9">
    <source>
        <dbReference type="ARBA" id="ARBA00023286"/>
    </source>
</evidence>
<evidence type="ECO:0000256" key="5">
    <source>
        <dbReference type="ARBA" id="ARBA00023065"/>
    </source>
</evidence>
<accession>A0A5B7GL39</accession>
<proteinExistence type="predicted"/>
<dbReference type="InterPro" id="IPR019594">
    <property type="entry name" value="Glu/Gly-bd"/>
</dbReference>
<feature type="domain" description="Ionotropic glutamate receptor L-glutamate and glycine-binding" evidence="11">
    <location>
        <begin position="23"/>
        <end position="87"/>
    </location>
</feature>
<dbReference type="Gene3D" id="3.40.190.10">
    <property type="entry name" value="Periplasmic binding protein-like II"/>
    <property type="match status" value="1"/>
</dbReference>
<dbReference type="GO" id="GO:0015276">
    <property type="term" value="F:ligand-gated monoatomic ion channel activity"/>
    <property type="evidence" value="ECO:0007669"/>
    <property type="project" value="InterPro"/>
</dbReference>
<keyword evidence="13" id="KW-1185">Reference proteome</keyword>
<dbReference type="GO" id="GO:0016020">
    <property type="term" value="C:membrane"/>
    <property type="evidence" value="ECO:0007669"/>
    <property type="project" value="UniProtKB-SubCell"/>
</dbReference>
<keyword evidence="5" id="KW-0406">Ion transport</keyword>